<proteinExistence type="predicted"/>
<reference evidence="1" key="1">
    <citation type="submission" date="2023-03" db="EMBL/GenBank/DDBJ databases">
        <title>Massive genome expansion in bonnet fungi (Mycena s.s.) driven by repeated elements and novel gene families across ecological guilds.</title>
        <authorList>
            <consortium name="Lawrence Berkeley National Laboratory"/>
            <person name="Harder C.B."/>
            <person name="Miyauchi S."/>
            <person name="Viragh M."/>
            <person name="Kuo A."/>
            <person name="Thoen E."/>
            <person name="Andreopoulos B."/>
            <person name="Lu D."/>
            <person name="Skrede I."/>
            <person name="Drula E."/>
            <person name="Henrissat B."/>
            <person name="Morin E."/>
            <person name="Kohler A."/>
            <person name="Barry K."/>
            <person name="LaButti K."/>
            <person name="Morin E."/>
            <person name="Salamov A."/>
            <person name="Lipzen A."/>
            <person name="Mereny Z."/>
            <person name="Hegedus B."/>
            <person name="Baldrian P."/>
            <person name="Stursova M."/>
            <person name="Weitz H."/>
            <person name="Taylor A."/>
            <person name="Grigoriev I.V."/>
            <person name="Nagy L.G."/>
            <person name="Martin F."/>
            <person name="Kauserud H."/>
        </authorList>
    </citation>
    <scope>NUCLEOTIDE SEQUENCE</scope>
    <source>
        <strain evidence="1">CBHHK002</strain>
    </source>
</reference>
<keyword evidence="2" id="KW-1185">Reference proteome</keyword>
<evidence type="ECO:0000313" key="1">
    <source>
        <dbReference type="EMBL" id="KAJ7353321.1"/>
    </source>
</evidence>
<evidence type="ECO:0000313" key="2">
    <source>
        <dbReference type="Proteomes" id="UP001218218"/>
    </source>
</evidence>
<dbReference type="Proteomes" id="UP001218218">
    <property type="component" value="Unassembled WGS sequence"/>
</dbReference>
<organism evidence="1 2">
    <name type="scientific">Mycena albidolilacea</name>
    <dbReference type="NCBI Taxonomy" id="1033008"/>
    <lineage>
        <taxon>Eukaryota</taxon>
        <taxon>Fungi</taxon>
        <taxon>Dikarya</taxon>
        <taxon>Basidiomycota</taxon>
        <taxon>Agaricomycotina</taxon>
        <taxon>Agaricomycetes</taxon>
        <taxon>Agaricomycetidae</taxon>
        <taxon>Agaricales</taxon>
        <taxon>Marasmiineae</taxon>
        <taxon>Mycenaceae</taxon>
        <taxon>Mycena</taxon>
    </lineage>
</organism>
<accession>A0AAD7EUW2</accession>
<sequence length="159" mass="17893">MGFSRYNHSPSNAAEQLARLGPAHAVVKYRILCVVFAEDALSIVHRVPTCLFDLQLLVPNAQLQDAVAAICAELPYSVKLNDDNPKHWVDIHTLKDQPHAFDLQKNSAPVIRYERFKTPLRPPARPRLTLYPQRTPQGTLGVQGRALPRYLAMVKHITP</sequence>
<dbReference type="AlphaFoldDB" id="A0AAD7EUW2"/>
<dbReference type="EMBL" id="JARIHO010000011">
    <property type="protein sequence ID" value="KAJ7353321.1"/>
    <property type="molecule type" value="Genomic_DNA"/>
</dbReference>
<comment type="caution">
    <text evidence="1">The sequence shown here is derived from an EMBL/GenBank/DDBJ whole genome shotgun (WGS) entry which is preliminary data.</text>
</comment>
<name>A0AAD7EUW2_9AGAR</name>
<gene>
    <name evidence="1" type="ORF">DFH08DRAFT_956390</name>
</gene>
<protein>
    <submittedName>
        <fullName evidence="1">Uncharacterized protein</fullName>
    </submittedName>
</protein>